<organism evidence="2 3">
    <name type="scientific">Iphiclides podalirius</name>
    <name type="common">scarce swallowtail</name>
    <dbReference type="NCBI Taxonomy" id="110791"/>
    <lineage>
        <taxon>Eukaryota</taxon>
        <taxon>Metazoa</taxon>
        <taxon>Ecdysozoa</taxon>
        <taxon>Arthropoda</taxon>
        <taxon>Hexapoda</taxon>
        <taxon>Insecta</taxon>
        <taxon>Pterygota</taxon>
        <taxon>Neoptera</taxon>
        <taxon>Endopterygota</taxon>
        <taxon>Lepidoptera</taxon>
        <taxon>Glossata</taxon>
        <taxon>Ditrysia</taxon>
        <taxon>Papilionoidea</taxon>
        <taxon>Papilionidae</taxon>
        <taxon>Papilioninae</taxon>
        <taxon>Iphiclides</taxon>
    </lineage>
</organism>
<feature type="region of interest" description="Disordered" evidence="1">
    <location>
        <begin position="1"/>
        <end position="28"/>
    </location>
</feature>
<feature type="compositionally biased region" description="Low complexity" evidence="1">
    <location>
        <begin position="49"/>
        <end position="60"/>
    </location>
</feature>
<feature type="non-terminal residue" evidence="2">
    <location>
        <position position="1"/>
    </location>
</feature>
<dbReference type="EMBL" id="OW152823">
    <property type="protein sequence ID" value="CAH2039145.1"/>
    <property type="molecule type" value="Genomic_DNA"/>
</dbReference>
<feature type="compositionally biased region" description="Polar residues" evidence="1">
    <location>
        <begin position="1"/>
        <end position="12"/>
    </location>
</feature>
<evidence type="ECO:0000313" key="2">
    <source>
        <dbReference type="EMBL" id="CAH2039145.1"/>
    </source>
</evidence>
<reference evidence="2" key="1">
    <citation type="submission" date="2022-03" db="EMBL/GenBank/DDBJ databases">
        <authorList>
            <person name="Martin H S."/>
        </authorList>
    </citation>
    <scope>NUCLEOTIDE SEQUENCE</scope>
</reference>
<evidence type="ECO:0000256" key="1">
    <source>
        <dbReference type="SAM" id="MobiDB-lite"/>
    </source>
</evidence>
<proteinExistence type="predicted"/>
<dbReference type="Proteomes" id="UP000837857">
    <property type="component" value="Chromosome 11"/>
</dbReference>
<keyword evidence="3" id="KW-1185">Reference proteome</keyword>
<feature type="region of interest" description="Disordered" evidence="1">
    <location>
        <begin position="47"/>
        <end position="70"/>
    </location>
</feature>
<protein>
    <submittedName>
        <fullName evidence="2">Uncharacterized protein</fullName>
    </submittedName>
</protein>
<feature type="compositionally biased region" description="Low complexity" evidence="1">
    <location>
        <begin position="13"/>
        <end position="28"/>
    </location>
</feature>
<name>A0ABN8HS48_9NEOP</name>
<sequence>MGAKASTANGGQSPRARTFSTSSSSDVVSGGAGFSLLRAIPANSQSYEASAAASPDTDSSSNEEAGPGPGTSLALGRVYAAHSLPSHIWSINDRVNFSWRPFLLTLLPFDGCEEFPAGLATGVRQSSPAPVINRCRLFRVRCARVVRHRSVSAQASSRAHVPAMYRRRYRATLGLGLGSSFSSTFSTTLSFRSSTATDSVRSDARATAAKLKSKYESAGTAQGAFIPARSLPPIANQ</sequence>
<evidence type="ECO:0000313" key="3">
    <source>
        <dbReference type="Proteomes" id="UP000837857"/>
    </source>
</evidence>
<accession>A0ABN8HS48</accession>
<gene>
    <name evidence="2" type="ORF">IPOD504_LOCUS1529</name>
</gene>